<dbReference type="InterPro" id="IPR036138">
    <property type="entry name" value="PBP_dimer_sf"/>
</dbReference>
<dbReference type="Gene3D" id="3.30.450.330">
    <property type="match status" value="1"/>
</dbReference>
<dbReference type="AlphaFoldDB" id="A0A2U2J4G2"/>
<dbReference type="GO" id="GO:0005886">
    <property type="term" value="C:plasma membrane"/>
    <property type="evidence" value="ECO:0007669"/>
    <property type="project" value="TreeGrafter"/>
</dbReference>
<comment type="caution">
    <text evidence="7">The sequence shown here is derived from an EMBL/GenBank/DDBJ whole genome shotgun (WGS) entry which is preliminary data.</text>
</comment>
<dbReference type="InterPro" id="IPR001460">
    <property type="entry name" value="PCN-bd_Tpept"/>
</dbReference>
<name>A0A2U2J4G2_9SPHN</name>
<dbReference type="GO" id="GO:0008658">
    <property type="term" value="F:penicillin binding"/>
    <property type="evidence" value="ECO:0007669"/>
    <property type="project" value="InterPro"/>
</dbReference>
<feature type="domain" description="Penicillin-binding protein transpeptidase" evidence="5">
    <location>
        <begin position="233"/>
        <end position="513"/>
    </location>
</feature>
<evidence type="ECO:0000259" key="6">
    <source>
        <dbReference type="Pfam" id="PF03717"/>
    </source>
</evidence>
<evidence type="ECO:0000256" key="3">
    <source>
        <dbReference type="ARBA" id="ARBA00023136"/>
    </source>
</evidence>
<dbReference type="Proteomes" id="UP000245916">
    <property type="component" value="Unassembled WGS sequence"/>
</dbReference>
<dbReference type="SUPFAM" id="SSF56601">
    <property type="entry name" value="beta-lactamase/transpeptidase-like"/>
    <property type="match status" value="1"/>
</dbReference>
<keyword evidence="2" id="KW-0121">Carboxypeptidase</keyword>
<keyword evidence="3 4" id="KW-0472">Membrane</keyword>
<dbReference type="InterPro" id="IPR050515">
    <property type="entry name" value="Beta-lactam/transpept"/>
</dbReference>
<dbReference type="EMBL" id="QFFF01000001">
    <property type="protein sequence ID" value="PWG03171.1"/>
    <property type="molecule type" value="Genomic_DNA"/>
</dbReference>
<gene>
    <name evidence="7" type="ORF">DF286_10070</name>
</gene>
<feature type="transmembrane region" description="Helical" evidence="4">
    <location>
        <begin position="28"/>
        <end position="48"/>
    </location>
</feature>
<organism evidence="7 8">
    <name type="scientific">Allosphingosinicella humi</name>
    <dbReference type="NCBI Taxonomy" id="2068657"/>
    <lineage>
        <taxon>Bacteria</taxon>
        <taxon>Pseudomonadati</taxon>
        <taxon>Pseudomonadota</taxon>
        <taxon>Alphaproteobacteria</taxon>
        <taxon>Sphingomonadales</taxon>
        <taxon>Sphingomonadaceae</taxon>
        <taxon>Allosphingosinicella</taxon>
    </lineage>
</organism>
<feature type="domain" description="Penicillin-binding protein dimerisation" evidence="6">
    <location>
        <begin position="67"/>
        <end position="175"/>
    </location>
</feature>
<evidence type="ECO:0000256" key="4">
    <source>
        <dbReference type="SAM" id="Phobius"/>
    </source>
</evidence>
<keyword evidence="8" id="KW-1185">Reference proteome</keyword>
<evidence type="ECO:0000313" key="8">
    <source>
        <dbReference type="Proteomes" id="UP000245916"/>
    </source>
</evidence>
<sequence>MTAVAAQTRPLDPGSARQDSLALTYHRLMLVMLVFAGVTLLIVGRLAWLQVSTDRSDGGSVGNPLLPPRGDIVDRNGIPLARTIDAWSIAVHPRKLIGDPAALAVELNGLMPERSVADYRRILSADKNFVYLQRRAVPELVAAVNALGEPAIVFDREPERLYPQTDLAAHVLGWTDYDGQGVAGMERVLNERLTDPARRGDPVALSIDSRVQAAMESELGAAVAKHSAEGATGIVLDVDTGEVMAMASYPTFNPNAAGKSPPEAQYNRATMGVYELGSTFKPITVAAAIEAGVIKSMAQSYPTGAPLRIGRFSIRDDHPIPGSANIVETLVYSSNIATAQIADQMGEARMKAAFRALGFDEAAHIELYEKSRTLFPKEWGRARVLTSGYGHGVAITPLHLATAYATLVNGGIWRPATLLKSDKAPAGRRVYSEETSRTMRGLLRMIVLKGTGRKGEAPGYRVGAKTGTAEKVTAGGGYNRRVNVSTFAAAFPMDDPRYVVIVMMDAPKGTADTFGFTTAAWTAAPVVSKVITRSGPLLGVIPSDRRDVDVSRFMALVGEAED</sequence>
<dbReference type="Gene3D" id="3.90.1310.10">
    <property type="entry name" value="Penicillin-binding protein 2a (Domain 2)"/>
    <property type="match status" value="1"/>
</dbReference>
<evidence type="ECO:0000256" key="2">
    <source>
        <dbReference type="ARBA" id="ARBA00022645"/>
    </source>
</evidence>
<keyword evidence="7" id="KW-0808">Transferase</keyword>
<keyword evidence="4" id="KW-1133">Transmembrane helix</keyword>
<reference evidence="7 8" key="1">
    <citation type="submission" date="2018-05" db="EMBL/GenBank/DDBJ databases">
        <title>Genome of Sphingosinicella humi QZX222.</title>
        <authorList>
            <person name="Qiao Z."/>
            <person name="Wang G."/>
        </authorList>
    </citation>
    <scope>NUCLEOTIDE SEQUENCE [LARGE SCALE GENOMIC DNA]</scope>
    <source>
        <strain evidence="7 8">QZX222</strain>
    </source>
</reference>
<evidence type="ECO:0000259" key="5">
    <source>
        <dbReference type="Pfam" id="PF00905"/>
    </source>
</evidence>
<evidence type="ECO:0000313" key="7">
    <source>
        <dbReference type="EMBL" id="PWG03171.1"/>
    </source>
</evidence>
<dbReference type="SUPFAM" id="SSF56519">
    <property type="entry name" value="Penicillin binding protein dimerisation domain"/>
    <property type="match status" value="1"/>
</dbReference>
<dbReference type="InterPro" id="IPR005311">
    <property type="entry name" value="PBP_dimer"/>
</dbReference>
<keyword evidence="2" id="KW-0645">Protease</keyword>
<dbReference type="GO" id="GO:0016740">
    <property type="term" value="F:transferase activity"/>
    <property type="evidence" value="ECO:0007669"/>
    <property type="project" value="UniProtKB-KW"/>
</dbReference>
<dbReference type="PANTHER" id="PTHR30627">
    <property type="entry name" value="PEPTIDOGLYCAN D,D-TRANSPEPTIDASE"/>
    <property type="match status" value="1"/>
</dbReference>
<protein>
    <submittedName>
        <fullName evidence="7">Peptidoglycan glycosyltransferase</fullName>
    </submittedName>
</protein>
<dbReference type="Gene3D" id="3.40.710.10">
    <property type="entry name" value="DD-peptidase/beta-lactamase superfamily"/>
    <property type="match status" value="1"/>
</dbReference>
<evidence type="ECO:0000256" key="1">
    <source>
        <dbReference type="ARBA" id="ARBA00004370"/>
    </source>
</evidence>
<accession>A0A2U2J4G2</accession>
<dbReference type="InterPro" id="IPR012338">
    <property type="entry name" value="Beta-lactam/transpept-like"/>
</dbReference>
<dbReference type="PANTHER" id="PTHR30627:SF1">
    <property type="entry name" value="PEPTIDOGLYCAN D,D-TRANSPEPTIDASE FTSI"/>
    <property type="match status" value="1"/>
</dbReference>
<proteinExistence type="predicted"/>
<dbReference type="Pfam" id="PF00905">
    <property type="entry name" value="Transpeptidase"/>
    <property type="match status" value="1"/>
</dbReference>
<dbReference type="RefSeq" id="WP_109271310.1">
    <property type="nucleotide sequence ID" value="NZ_QFFF01000001.1"/>
</dbReference>
<keyword evidence="4" id="KW-0812">Transmembrane</keyword>
<dbReference type="Pfam" id="PF03717">
    <property type="entry name" value="PBP_dimer"/>
    <property type="match status" value="1"/>
</dbReference>
<comment type="subcellular location">
    <subcellularLocation>
        <location evidence="1">Membrane</location>
    </subcellularLocation>
</comment>
<dbReference type="GO" id="GO:0004180">
    <property type="term" value="F:carboxypeptidase activity"/>
    <property type="evidence" value="ECO:0007669"/>
    <property type="project" value="UniProtKB-KW"/>
</dbReference>
<keyword evidence="2" id="KW-0378">Hydrolase</keyword>
<dbReference type="GO" id="GO:0071555">
    <property type="term" value="P:cell wall organization"/>
    <property type="evidence" value="ECO:0007669"/>
    <property type="project" value="TreeGrafter"/>
</dbReference>
<dbReference type="OrthoDB" id="9789078at2"/>